<keyword evidence="3 6" id="KW-1133">Transmembrane helix</keyword>
<evidence type="ECO:0000256" key="3">
    <source>
        <dbReference type="ARBA" id="ARBA00022989"/>
    </source>
</evidence>
<dbReference type="Gene3D" id="1.20.1070.10">
    <property type="entry name" value="Rhodopsin 7-helix transmembrane proteins"/>
    <property type="match status" value="1"/>
</dbReference>
<accession>A0AAE1EGL8</accession>
<evidence type="ECO:0000259" key="7">
    <source>
        <dbReference type="PROSITE" id="PS50261"/>
    </source>
</evidence>
<feature type="domain" description="G-protein coupled receptors family 2 profile 2" evidence="7">
    <location>
        <begin position="31"/>
        <end position="268"/>
    </location>
</feature>
<dbReference type="GO" id="GO:0004930">
    <property type="term" value="F:G protein-coupled receptor activity"/>
    <property type="evidence" value="ECO:0007669"/>
    <property type="project" value="InterPro"/>
</dbReference>
<feature type="transmembrane region" description="Helical" evidence="6">
    <location>
        <begin position="62"/>
        <end position="80"/>
    </location>
</feature>
<name>A0AAE1EGL8_9GAST</name>
<dbReference type="AlphaFoldDB" id="A0AAE1EGL8"/>
<feature type="transmembrane region" description="Helical" evidence="6">
    <location>
        <begin position="100"/>
        <end position="123"/>
    </location>
</feature>
<dbReference type="EMBL" id="JAWDGP010000027">
    <property type="protein sequence ID" value="KAK3804313.1"/>
    <property type="molecule type" value="Genomic_DNA"/>
</dbReference>
<keyword evidence="4 6" id="KW-0472">Membrane</keyword>
<feature type="compositionally biased region" description="Polar residues" evidence="5">
    <location>
        <begin position="288"/>
        <end position="309"/>
    </location>
</feature>
<keyword evidence="2 6" id="KW-0812">Transmembrane</keyword>
<gene>
    <name evidence="8" type="ORF">RRG08_039234</name>
</gene>
<evidence type="ECO:0000313" key="8">
    <source>
        <dbReference type="EMBL" id="KAK3804313.1"/>
    </source>
</evidence>
<dbReference type="PRINTS" id="PR00249">
    <property type="entry name" value="GPCRSECRETIN"/>
</dbReference>
<sequence length="330" mass="36159">MPWANDSDLANYGFLMQLQEAQLPTRVEFILVRLTLVGVGLSVVGALLSVFLVCYVPVRSDALFSICNMCIALIGAQLAFAGAENAFPEKIMCKFSTAALHYLFLSMHCWAMAFSIHLVMKLFRILHGKRAKRRFVLVLTGWVAPMVVVATTAVLAGDGYGDQRLCWLSVDNGSQWAFVGPVCFTVTFNVLVLVTVLVVQYRHDVKKDLAGGQIVKNALSSIITQLPVTNVTWLLGLAPPSYYAIQYLFVIINASQGALILTCHMLCSSQIRNLLKTRFQGVEMAEGQKQNGQGQQLSKSNSTGGTQSLEMDIVGEGLKPVRFTKKGNES</sequence>
<dbReference type="InterPro" id="IPR017981">
    <property type="entry name" value="GPCR_2-like_7TM"/>
</dbReference>
<dbReference type="PANTHER" id="PTHR12011">
    <property type="entry name" value="ADHESION G-PROTEIN COUPLED RECEPTOR"/>
    <property type="match status" value="1"/>
</dbReference>
<feature type="transmembrane region" description="Helical" evidence="6">
    <location>
        <begin position="30"/>
        <end position="55"/>
    </location>
</feature>
<dbReference type="Pfam" id="PF00002">
    <property type="entry name" value="7tm_2"/>
    <property type="match status" value="1"/>
</dbReference>
<feature type="region of interest" description="Disordered" evidence="5">
    <location>
        <begin position="287"/>
        <end position="330"/>
    </location>
</feature>
<dbReference type="GO" id="GO:0007189">
    <property type="term" value="P:adenylate cyclase-activating G protein-coupled receptor signaling pathway"/>
    <property type="evidence" value="ECO:0007669"/>
    <property type="project" value="TreeGrafter"/>
</dbReference>
<feature type="transmembrane region" description="Helical" evidence="6">
    <location>
        <begin position="176"/>
        <end position="199"/>
    </location>
</feature>
<dbReference type="PANTHER" id="PTHR12011:SF471">
    <property type="entry name" value="G-PROTEIN COUPLED RECEPTORS FAMILY 2 PROFILE 2 DOMAIN-CONTAINING PROTEIN"/>
    <property type="match status" value="1"/>
</dbReference>
<dbReference type="SUPFAM" id="SSF81321">
    <property type="entry name" value="Family A G protein-coupled receptor-like"/>
    <property type="match status" value="1"/>
</dbReference>
<comment type="subcellular location">
    <subcellularLocation>
        <location evidence="1">Membrane</location>
        <topology evidence="1">Multi-pass membrane protein</topology>
    </subcellularLocation>
</comment>
<dbReference type="GO" id="GO:0005886">
    <property type="term" value="C:plasma membrane"/>
    <property type="evidence" value="ECO:0007669"/>
    <property type="project" value="TreeGrafter"/>
</dbReference>
<reference evidence="8" key="1">
    <citation type="journal article" date="2023" name="G3 (Bethesda)">
        <title>A reference genome for the long-term kleptoplast-retaining sea slug Elysia crispata morphotype clarki.</title>
        <authorList>
            <person name="Eastman K.E."/>
            <person name="Pendleton A.L."/>
            <person name="Shaikh M.A."/>
            <person name="Suttiyut T."/>
            <person name="Ogas R."/>
            <person name="Tomko P."/>
            <person name="Gavelis G."/>
            <person name="Widhalm J.R."/>
            <person name="Wisecaver J.H."/>
        </authorList>
    </citation>
    <scope>NUCLEOTIDE SEQUENCE</scope>
    <source>
        <strain evidence="8">ECLA1</strain>
    </source>
</reference>
<dbReference type="Proteomes" id="UP001283361">
    <property type="component" value="Unassembled WGS sequence"/>
</dbReference>
<evidence type="ECO:0000256" key="4">
    <source>
        <dbReference type="ARBA" id="ARBA00023136"/>
    </source>
</evidence>
<protein>
    <recommendedName>
        <fullName evidence="7">G-protein coupled receptors family 2 profile 2 domain-containing protein</fullName>
    </recommendedName>
</protein>
<keyword evidence="9" id="KW-1185">Reference proteome</keyword>
<comment type="caution">
    <text evidence="8">The sequence shown here is derived from an EMBL/GenBank/DDBJ whole genome shotgun (WGS) entry which is preliminary data.</text>
</comment>
<organism evidence="8 9">
    <name type="scientific">Elysia crispata</name>
    <name type="common">lettuce slug</name>
    <dbReference type="NCBI Taxonomy" id="231223"/>
    <lineage>
        <taxon>Eukaryota</taxon>
        <taxon>Metazoa</taxon>
        <taxon>Spiralia</taxon>
        <taxon>Lophotrochozoa</taxon>
        <taxon>Mollusca</taxon>
        <taxon>Gastropoda</taxon>
        <taxon>Heterobranchia</taxon>
        <taxon>Euthyneura</taxon>
        <taxon>Panpulmonata</taxon>
        <taxon>Sacoglossa</taxon>
        <taxon>Placobranchoidea</taxon>
        <taxon>Plakobranchidae</taxon>
        <taxon>Elysia</taxon>
    </lineage>
</organism>
<dbReference type="PROSITE" id="PS50261">
    <property type="entry name" value="G_PROTEIN_RECEP_F2_4"/>
    <property type="match status" value="1"/>
</dbReference>
<dbReference type="InterPro" id="IPR000832">
    <property type="entry name" value="GPCR_2_secretin-like"/>
</dbReference>
<dbReference type="GO" id="GO:0007166">
    <property type="term" value="P:cell surface receptor signaling pathway"/>
    <property type="evidence" value="ECO:0007669"/>
    <property type="project" value="InterPro"/>
</dbReference>
<evidence type="ECO:0000313" key="9">
    <source>
        <dbReference type="Proteomes" id="UP001283361"/>
    </source>
</evidence>
<evidence type="ECO:0000256" key="2">
    <source>
        <dbReference type="ARBA" id="ARBA00022692"/>
    </source>
</evidence>
<evidence type="ECO:0000256" key="1">
    <source>
        <dbReference type="ARBA" id="ARBA00004141"/>
    </source>
</evidence>
<proteinExistence type="predicted"/>
<evidence type="ECO:0000256" key="5">
    <source>
        <dbReference type="SAM" id="MobiDB-lite"/>
    </source>
</evidence>
<feature type="transmembrane region" description="Helical" evidence="6">
    <location>
        <begin position="135"/>
        <end position="156"/>
    </location>
</feature>
<evidence type="ECO:0000256" key="6">
    <source>
        <dbReference type="SAM" id="Phobius"/>
    </source>
</evidence>